<protein>
    <recommendedName>
        <fullName evidence="6">Aminoacyl-tRNA synthetase class Ia domain-containing protein</fullName>
    </recommendedName>
</protein>
<comment type="caution">
    <text evidence="7">The sequence shown here is derived from an EMBL/GenBank/DDBJ whole genome shotgun (WGS) entry which is preliminary data.</text>
</comment>
<evidence type="ECO:0000313" key="7">
    <source>
        <dbReference type="EMBL" id="KAG5548415.1"/>
    </source>
</evidence>
<dbReference type="Gene3D" id="1.10.730.10">
    <property type="entry name" value="Isoleucyl-tRNA Synthetase, Domain 1"/>
    <property type="match status" value="1"/>
</dbReference>
<evidence type="ECO:0000259" key="6">
    <source>
        <dbReference type="Pfam" id="PF00133"/>
    </source>
</evidence>
<dbReference type="PANTHER" id="PTHR42780">
    <property type="entry name" value="SOLEUCYL-TRNA SYNTHETASE"/>
    <property type="match status" value="1"/>
</dbReference>
<evidence type="ECO:0000256" key="3">
    <source>
        <dbReference type="ARBA" id="ARBA00022840"/>
    </source>
</evidence>
<keyword evidence="1" id="KW-0436">Ligase</keyword>
<dbReference type="GO" id="GO:0004822">
    <property type="term" value="F:isoleucine-tRNA ligase activity"/>
    <property type="evidence" value="ECO:0007669"/>
    <property type="project" value="InterPro"/>
</dbReference>
<keyword evidence="5" id="KW-0030">Aminoacyl-tRNA synthetase</keyword>
<evidence type="ECO:0000256" key="4">
    <source>
        <dbReference type="ARBA" id="ARBA00022917"/>
    </source>
</evidence>
<dbReference type="PANTHER" id="PTHR42780:SF1">
    <property type="entry name" value="ISOLEUCINE--TRNA LIGASE, CYTOPLASMIC"/>
    <property type="match status" value="1"/>
</dbReference>
<dbReference type="GO" id="GO:0005524">
    <property type="term" value="F:ATP binding"/>
    <property type="evidence" value="ECO:0007669"/>
    <property type="project" value="UniProtKB-KW"/>
</dbReference>
<organism evidence="7 8">
    <name type="scientific">Rhododendron griersonianum</name>
    <dbReference type="NCBI Taxonomy" id="479676"/>
    <lineage>
        <taxon>Eukaryota</taxon>
        <taxon>Viridiplantae</taxon>
        <taxon>Streptophyta</taxon>
        <taxon>Embryophyta</taxon>
        <taxon>Tracheophyta</taxon>
        <taxon>Spermatophyta</taxon>
        <taxon>Magnoliopsida</taxon>
        <taxon>eudicotyledons</taxon>
        <taxon>Gunneridae</taxon>
        <taxon>Pentapetalae</taxon>
        <taxon>asterids</taxon>
        <taxon>Ericales</taxon>
        <taxon>Ericaceae</taxon>
        <taxon>Ericoideae</taxon>
        <taxon>Rhodoreae</taxon>
        <taxon>Rhododendron</taxon>
    </lineage>
</organism>
<dbReference type="AlphaFoldDB" id="A0AAV6K7I9"/>
<evidence type="ECO:0000256" key="1">
    <source>
        <dbReference type="ARBA" id="ARBA00022598"/>
    </source>
</evidence>
<dbReference type="EMBL" id="JACTNZ010000005">
    <property type="protein sequence ID" value="KAG5548415.1"/>
    <property type="molecule type" value="Genomic_DNA"/>
</dbReference>
<accession>A0AAV6K7I9</accession>
<dbReference type="InterPro" id="IPR023586">
    <property type="entry name" value="Ile-tRNA-ligase_type2"/>
</dbReference>
<dbReference type="InterPro" id="IPR014729">
    <property type="entry name" value="Rossmann-like_a/b/a_fold"/>
</dbReference>
<evidence type="ECO:0000256" key="5">
    <source>
        <dbReference type="ARBA" id="ARBA00023146"/>
    </source>
</evidence>
<keyword evidence="8" id="KW-1185">Reference proteome</keyword>
<dbReference type="Gene3D" id="3.40.50.620">
    <property type="entry name" value="HUPs"/>
    <property type="match status" value="1"/>
</dbReference>
<keyword evidence="4" id="KW-0648">Protein biosynthesis</keyword>
<dbReference type="GO" id="GO:0006428">
    <property type="term" value="P:isoleucyl-tRNA aminoacylation"/>
    <property type="evidence" value="ECO:0007669"/>
    <property type="project" value="TreeGrafter"/>
</dbReference>
<evidence type="ECO:0000313" key="8">
    <source>
        <dbReference type="Proteomes" id="UP000823749"/>
    </source>
</evidence>
<dbReference type="Proteomes" id="UP000823749">
    <property type="component" value="Chromosome 5"/>
</dbReference>
<feature type="domain" description="Aminoacyl-tRNA synthetase class Ia" evidence="6">
    <location>
        <begin position="240"/>
        <end position="398"/>
    </location>
</feature>
<dbReference type="InterPro" id="IPR002300">
    <property type="entry name" value="aa-tRNA-synth_Ia"/>
</dbReference>
<evidence type="ECO:0000256" key="2">
    <source>
        <dbReference type="ARBA" id="ARBA00022741"/>
    </source>
</evidence>
<dbReference type="Pfam" id="PF00133">
    <property type="entry name" value="tRNA-synt_1"/>
    <property type="match status" value="1"/>
</dbReference>
<gene>
    <name evidence="7" type="ORF">RHGRI_013941</name>
</gene>
<keyword evidence="2" id="KW-0547">Nucleotide-binding</keyword>
<dbReference type="SUPFAM" id="SSF52374">
    <property type="entry name" value="Nucleotidylyl transferase"/>
    <property type="match status" value="1"/>
</dbReference>
<name>A0AAV6K7I9_9ERIC</name>
<reference evidence="7" key="1">
    <citation type="submission" date="2020-08" db="EMBL/GenBank/DDBJ databases">
        <title>Plant Genome Project.</title>
        <authorList>
            <person name="Zhang R.-G."/>
        </authorList>
    </citation>
    <scope>NUCLEOTIDE SEQUENCE</scope>
    <source>
        <strain evidence="7">WSP0</strain>
        <tissue evidence="7">Leaf</tissue>
    </source>
</reference>
<sequence>MLGGLSRFGYGLWRTWIGCWYDGRGVEWGFLRGEEGGLGEEWIELDWLKEKGYYGIEEFVANRLEVALRLSWLNCCSNGKKRGVRLKQKASAAGVAANVYWRKKGCVDWWEKLDASTRKNVFRVILGKLAKSLVFFGLITILEFQKAEILKMSKNISLEDHKWLFSSGADRSMWFKSTMLPQRSIPTLPRTDGEICPSVRPASVSGKPSSFANISSGDDARFDEAVKDQGYEFGHSKNIDFMELNGSVESDAVLKADLHHHKIDHINIPSSRGPSFGVLQRIEDVFDCWFKSGSMPYAYIHYPFENVELFEKNFPGHFVAEGLDQTRGWFYTLMVLSTALFGKPAFRNLICNGLVLVEDGRKMSKRLKNYPSPMDVINNHGADALRLYIINSPVVRAEPLRFKKDGVFGVVKDVFLPWYHAYRFLVQNAKRLEVEGLAPFILVDKVTLQQSSNVLDQWINSATLSLVHFLQQEMDGYRLYPCTCNLCSMFALVGNVKP</sequence>
<proteinExistence type="predicted"/>
<keyword evidence="3" id="KW-0067">ATP-binding</keyword>